<comment type="caution">
    <text evidence="2">The sequence shown here is derived from an EMBL/GenBank/DDBJ whole genome shotgun (WGS) entry which is preliminary data.</text>
</comment>
<dbReference type="RefSeq" id="WP_301807034.1">
    <property type="nucleotide sequence ID" value="NZ_JAUJZH010000005.1"/>
</dbReference>
<reference evidence="2" key="1">
    <citation type="submission" date="2023-06" db="EMBL/GenBank/DDBJ databases">
        <authorList>
            <person name="Jiang Y."/>
            <person name="Liu Q."/>
        </authorList>
    </citation>
    <scope>NUCLEOTIDE SEQUENCE</scope>
    <source>
        <strain evidence="2">CGMCC 1.12090</strain>
    </source>
</reference>
<dbReference type="InterPro" id="IPR036061">
    <property type="entry name" value="CheW-like_dom_sf"/>
</dbReference>
<dbReference type="EMBL" id="JAUKVY010000005">
    <property type="protein sequence ID" value="MDO1532397.1"/>
    <property type="molecule type" value="Genomic_DNA"/>
</dbReference>
<dbReference type="PROSITE" id="PS50851">
    <property type="entry name" value="CHEW"/>
    <property type="match status" value="1"/>
</dbReference>
<protein>
    <submittedName>
        <fullName evidence="2">Chemotaxis protein CheW</fullName>
    </submittedName>
</protein>
<dbReference type="Pfam" id="PF01584">
    <property type="entry name" value="CheW"/>
    <property type="match status" value="1"/>
</dbReference>
<dbReference type="Proteomes" id="UP001169027">
    <property type="component" value="Unassembled WGS sequence"/>
</dbReference>
<proteinExistence type="predicted"/>
<name>A0ABT8S2D5_9BURK</name>
<dbReference type="Gene3D" id="2.40.50.180">
    <property type="entry name" value="CheA-289, Domain 4"/>
    <property type="match status" value="1"/>
</dbReference>
<organism evidence="2 3">
    <name type="scientific">Variovorax ginsengisoli</name>
    <dbReference type="NCBI Taxonomy" id="363844"/>
    <lineage>
        <taxon>Bacteria</taxon>
        <taxon>Pseudomonadati</taxon>
        <taxon>Pseudomonadota</taxon>
        <taxon>Betaproteobacteria</taxon>
        <taxon>Burkholderiales</taxon>
        <taxon>Comamonadaceae</taxon>
        <taxon>Variovorax</taxon>
    </lineage>
</organism>
<evidence type="ECO:0000313" key="3">
    <source>
        <dbReference type="Proteomes" id="UP001169027"/>
    </source>
</evidence>
<dbReference type="InterPro" id="IPR002545">
    <property type="entry name" value="CheW-lke_dom"/>
</dbReference>
<dbReference type="SUPFAM" id="SSF50341">
    <property type="entry name" value="CheW-like"/>
    <property type="match status" value="1"/>
</dbReference>
<feature type="domain" description="CheW-like" evidence="1">
    <location>
        <begin position="27"/>
        <end position="172"/>
    </location>
</feature>
<evidence type="ECO:0000313" key="2">
    <source>
        <dbReference type="EMBL" id="MDO1532397.1"/>
    </source>
</evidence>
<accession>A0ABT8S2D5</accession>
<gene>
    <name evidence="2" type="ORF">Q2T77_08860</name>
</gene>
<keyword evidence="3" id="KW-1185">Reference proteome</keyword>
<evidence type="ECO:0000259" key="1">
    <source>
        <dbReference type="PROSITE" id="PS50851"/>
    </source>
</evidence>
<sequence>MANRDALRAFQSRLASRLQAARTSDVSASWLAVEAGEAKYLFPLGHAGEIFPWVAPQSVPYTAPWFLGVANLRGGLFGVVQLSTFATGAAAPPVLNETTRAQSRLVALNELLEVNCALLIDRLVGLRGVDAFVASEAPQEESPPWLGHSYTDAAGGRWQEINLQALSQQPQFLSIGA</sequence>